<dbReference type="InterPro" id="IPR008942">
    <property type="entry name" value="ENTH_VHS"/>
</dbReference>
<feature type="compositionally biased region" description="Polar residues" evidence="1">
    <location>
        <begin position="348"/>
        <end position="366"/>
    </location>
</feature>
<feature type="compositionally biased region" description="Low complexity" evidence="1">
    <location>
        <begin position="605"/>
        <end position="629"/>
    </location>
</feature>
<dbReference type="Proteomes" id="UP001195483">
    <property type="component" value="Unassembled WGS sequence"/>
</dbReference>
<dbReference type="CDD" id="cd16989">
    <property type="entry name" value="ENTH_EpsinR"/>
    <property type="match status" value="1"/>
</dbReference>
<dbReference type="EMBL" id="JAEAOA010002208">
    <property type="protein sequence ID" value="KAK3603030.1"/>
    <property type="molecule type" value="Genomic_DNA"/>
</dbReference>
<dbReference type="FunFam" id="1.25.40.90:FF:000006">
    <property type="entry name" value="Clathrin interactor 1"/>
    <property type="match status" value="1"/>
</dbReference>
<accession>A0AAE0W7G3</accession>
<dbReference type="GO" id="GO:0030125">
    <property type="term" value="C:clathrin vesicle coat"/>
    <property type="evidence" value="ECO:0007669"/>
    <property type="project" value="TreeGrafter"/>
</dbReference>
<dbReference type="InterPro" id="IPR013809">
    <property type="entry name" value="ENTH"/>
</dbReference>
<comment type="caution">
    <text evidence="3">The sequence shown here is derived from an EMBL/GenBank/DDBJ whole genome shotgun (WGS) entry which is preliminary data.</text>
</comment>
<dbReference type="SUPFAM" id="SSF48464">
    <property type="entry name" value="ENTH/VHS domain"/>
    <property type="match status" value="1"/>
</dbReference>
<feature type="region of interest" description="Disordered" evidence="1">
    <location>
        <begin position="326"/>
        <end position="366"/>
    </location>
</feature>
<dbReference type="GO" id="GO:0006897">
    <property type="term" value="P:endocytosis"/>
    <property type="evidence" value="ECO:0007669"/>
    <property type="project" value="TreeGrafter"/>
</dbReference>
<reference evidence="3" key="2">
    <citation type="journal article" date="2021" name="Genome Biol. Evol.">
        <title>Developing a high-quality reference genome for a parasitic bivalve with doubly uniparental inheritance (Bivalvia: Unionida).</title>
        <authorList>
            <person name="Smith C.H."/>
        </authorList>
    </citation>
    <scope>NUCLEOTIDE SEQUENCE</scope>
    <source>
        <strain evidence="3">CHS0354</strain>
        <tissue evidence="3">Mantle</tissue>
    </source>
</reference>
<organism evidence="3 4">
    <name type="scientific">Potamilus streckersoni</name>
    <dbReference type="NCBI Taxonomy" id="2493646"/>
    <lineage>
        <taxon>Eukaryota</taxon>
        <taxon>Metazoa</taxon>
        <taxon>Spiralia</taxon>
        <taxon>Lophotrochozoa</taxon>
        <taxon>Mollusca</taxon>
        <taxon>Bivalvia</taxon>
        <taxon>Autobranchia</taxon>
        <taxon>Heteroconchia</taxon>
        <taxon>Palaeoheterodonta</taxon>
        <taxon>Unionida</taxon>
        <taxon>Unionoidea</taxon>
        <taxon>Unionidae</taxon>
        <taxon>Ambleminae</taxon>
        <taxon>Lampsilini</taxon>
        <taxon>Potamilus</taxon>
    </lineage>
</organism>
<dbReference type="GO" id="GO:0005886">
    <property type="term" value="C:plasma membrane"/>
    <property type="evidence" value="ECO:0007669"/>
    <property type="project" value="TreeGrafter"/>
</dbReference>
<dbReference type="AlphaFoldDB" id="A0AAE0W7G3"/>
<dbReference type="PROSITE" id="PS50942">
    <property type="entry name" value="ENTH"/>
    <property type="match status" value="1"/>
</dbReference>
<feature type="compositionally biased region" description="Basic and acidic residues" evidence="1">
    <location>
        <begin position="163"/>
        <end position="181"/>
    </location>
</feature>
<protein>
    <recommendedName>
        <fullName evidence="2">ENTH domain-containing protein</fullName>
    </recommendedName>
</protein>
<evidence type="ECO:0000259" key="2">
    <source>
        <dbReference type="PROSITE" id="PS50942"/>
    </source>
</evidence>
<dbReference type="Gene3D" id="1.25.40.90">
    <property type="match status" value="1"/>
</dbReference>
<sequence>MWKVREITDKVTNVVMNYSEVETKVREATNDEAWGPHGTLMHEIAQYTFTYEHFPEVVGMLWKRMLHDNKKNWRRVYKSLLLLTYLVKNGSERVVTSCREHLYDLRSLENYSFTDENGKDQGMNVRHKVKELIDFIQDDERLREERKKAKKNKDKYVGLASDSHSDGYRYSDRYDEEPRKREQLDEIDEWNNGKKSVVDEAVGKVKDLWNRAHGRRTVDDVTEYSGNPEKPSTRRDEVEFSDEPENKHTDDDDGNFGNKDKAEEFTSVERTQMTRTEKITTTTNRTVSRSSSSSGSKKLDLGAASNLGKSEIQSIGSNTTGTVDLLGDLHSPTSNTSTNGDWADFNPRGTNTTQDFGDFTQFNTSSQKSLQQTDSFASLTHFSASNTSSVSNPTITSQTVTSSPELFDLFGSSSSQPLNTSVPLQSNVMGMQPNMMVSQPGMMGIQAGMMGGPPSMMGGQPGMMGGQPGMMGGYPGMMGFQAGMMGSQPVVMGGQPGMMAGQPGMMGNQPNLMGNQARVMGMAPTSVPGMQTMGIAGMMGGTPQKSMMGVNQQPMMMQTGFMSSASQQPMMGAGMGYSSAAGFPLQPTSASFLPTKGGITVTTGVQSSASSSVSPVTSTTSSSATVTPSKNGPNTWSGDVGKINISLDGLSPASKYQKQVAPSINQLQQQQMQTAYTPGLMTQNPGMMVNPGMGGITQGMSGLNLGQGSMMGMQQTTMGMQGNMMTAGVAGMHMQANLNMQSKVAFQQRTDQAFAAFGNVGK</sequence>
<dbReference type="GO" id="GO:0005543">
    <property type="term" value="F:phospholipid binding"/>
    <property type="evidence" value="ECO:0007669"/>
    <property type="project" value="TreeGrafter"/>
</dbReference>
<feature type="domain" description="ENTH" evidence="2">
    <location>
        <begin position="13"/>
        <end position="146"/>
    </location>
</feature>
<dbReference type="GO" id="GO:0030276">
    <property type="term" value="F:clathrin binding"/>
    <property type="evidence" value="ECO:0007669"/>
    <property type="project" value="TreeGrafter"/>
</dbReference>
<feature type="compositionally biased region" description="Polar residues" evidence="1">
    <location>
        <begin position="331"/>
        <end position="340"/>
    </location>
</feature>
<feature type="compositionally biased region" description="Low complexity" evidence="1">
    <location>
        <begin position="270"/>
        <end position="296"/>
    </location>
</feature>
<dbReference type="PANTHER" id="PTHR12276">
    <property type="entry name" value="EPSIN/ENT-RELATED"/>
    <property type="match status" value="1"/>
</dbReference>
<keyword evidence="4" id="KW-1185">Reference proteome</keyword>
<reference evidence="3" key="1">
    <citation type="journal article" date="2021" name="Genome Biol. Evol.">
        <title>A High-Quality Reference Genome for a Parasitic Bivalve with Doubly Uniparental Inheritance (Bivalvia: Unionida).</title>
        <authorList>
            <person name="Smith C.H."/>
        </authorList>
    </citation>
    <scope>NUCLEOTIDE SEQUENCE</scope>
    <source>
        <strain evidence="3">CHS0354</strain>
    </source>
</reference>
<dbReference type="PANTHER" id="PTHR12276:SF45">
    <property type="entry name" value="CLATHRIN INTERACTOR 1"/>
    <property type="match status" value="1"/>
</dbReference>
<dbReference type="Pfam" id="PF01417">
    <property type="entry name" value="ENTH"/>
    <property type="match status" value="1"/>
</dbReference>
<feature type="compositionally biased region" description="Basic and acidic residues" evidence="1">
    <location>
        <begin position="231"/>
        <end position="250"/>
    </location>
</feature>
<feature type="region of interest" description="Disordered" evidence="1">
    <location>
        <begin position="219"/>
        <end position="302"/>
    </location>
</feature>
<evidence type="ECO:0000313" key="3">
    <source>
        <dbReference type="EMBL" id="KAK3603030.1"/>
    </source>
</evidence>
<proteinExistence type="predicted"/>
<reference evidence="3" key="3">
    <citation type="submission" date="2023-05" db="EMBL/GenBank/DDBJ databases">
        <authorList>
            <person name="Smith C.H."/>
        </authorList>
    </citation>
    <scope>NUCLEOTIDE SEQUENCE</scope>
    <source>
        <strain evidence="3">CHS0354</strain>
        <tissue evidence="3">Mantle</tissue>
    </source>
</reference>
<gene>
    <name evidence="3" type="ORF">CHS0354_037778</name>
</gene>
<dbReference type="SMART" id="SM00273">
    <property type="entry name" value="ENTH"/>
    <property type="match status" value="1"/>
</dbReference>
<feature type="region of interest" description="Disordered" evidence="1">
    <location>
        <begin position="147"/>
        <end position="181"/>
    </location>
</feature>
<evidence type="ECO:0000256" key="1">
    <source>
        <dbReference type="SAM" id="MobiDB-lite"/>
    </source>
</evidence>
<dbReference type="GO" id="GO:0005768">
    <property type="term" value="C:endosome"/>
    <property type="evidence" value="ECO:0007669"/>
    <property type="project" value="TreeGrafter"/>
</dbReference>
<evidence type="ECO:0000313" key="4">
    <source>
        <dbReference type="Proteomes" id="UP001195483"/>
    </source>
</evidence>
<feature type="region of interest" description="Disordered" evidence="1">
    <location>
        <begin position="605"/>
        <end position="637"/>
    </location>
</feature>
<name>A0AAE0W7G3_9BIVA</name>